<keyword evidence="4" id="KW-0460">Magnesium</keyword>
<evidence type="ECO:0000256" key="1">
    <source>
        <dbReference type="ARBA" id="ARBA00005199"/>
    </source>
</evidence>
<accession>A0A7W6G7U1</accession>
<dbReference type="InterPro" id="IPR044651">
    <property type="entry name" value="OTSB-like"/>
</dbReference>
<protein>
    <recommendedName>
        <fullName evidence="4">Trehalose 6-phosphate phosphatase</fullName>
        <ecNumber evidence="4">3.1.3.12</ecNumber>
    </recommendedName>
</protein>
<comment type="similarity">
    <text evidence="2 4">Belongs to the trehalose phosphatase family.</text>
</comment>
<dbReference type="UniPathway" id="UPA00299"/>
<dbReference type="GO" id="GO:0046872">
    <property type="term" value="F:metal ion binding"/>
    <property type="evidence" value="ECO:0007669"/>
    <property type="project" value="UniProtKB-KW"/>
</dbReference>
<dbReference type="InterPro" id="IPR036412">
    <property type="entry name" value="HAD-like_sf"/>
</dbReference>
<dbReference type="Gene3D" id="3.40.50.1000">
    <property type="entry name" value="HAD superfamily/HAD-like"/>
    <property type="match status" value="1"/>
</dbReference>
<proteinExistence type="inferred from homology"/>
<dbReference type="SUPFAM" id="SSF56784">
    <property type="entry name" value="HAD-like"/>
    <property type="match status" value="1"/>
</dbReference>
<keyword evidence="6" id="KW-1185">Reference proteome</keyword>
<dbReference type="RefSeq" id="WP_183627529.1">
    <property type="nucleotide sequence ID" value="NZ_JACIDX010000015.1"/>
</dbReference>
<name>A0A7W6G7U1_9SPHN</name>
<dbReference type="CDD" id="cd01627">
    <property type="entry name" value="HAD_TPP"/>
    <property type="match status" value="1"/>
</dbReference>
<evidence type="ECO:0000256" key="2">
    <source>
        <dbReference type="ARBA" id="ARBA00008770"/>
    </source>
</evidence>
<evidence type="ECO:0000313" key="6">
    <source>
        <dbReference type="Proteomes" id="UP000548867"/>
    </source>
</evidence>
<reference evidence="5 6" key="1">
    <citation type="submission" date="2020-08" db="EMBL/GenBank/DDBJ databases">
        <title>Genomic Encyclopedia of Type Strains, Phase IV (KMG-IV): sequencing the most valuable type-strain genomes for metagenomic binning, comparative biology and taxonomic classification.</title>
        <authorList>
            <person name="Goeker M."/>
        </authorList>
    </citation>
    <scope>NUCLEOTIDE SEQUENCE [LARGE SCALE GENOMIC DNA]</scope>
    <source>
        <strain evidence="5 6">DSM 27057</strain>
    </source>
</reference>
<evidence type="ECO:0000313" key="5">
    <source>
        <dbReference type="EMBL" id="MBB3956666.1"/>
    </source>
</evidence>
<dbReference type="EMBL" id="JACIDX010000015">
    <property type="protein sequence ID" value="MBB3956666.1"/>
    <property type="molecule type" value="Genomic_DNA"/>
</dbReference>
<dbReference type="Proteomes" id="UP000548867">
    <property type="component" value="Unassembled WGS sequence"/>
</dbReference>
<keyword evidence="4" id="KW-0479">Metal-binding</keyword>
<organism evidence="5 6">
    <name type="scientific">Novosphingobium sediminicola</name>
    <dbReference type="NCBI Taxonomy" id="563162"/>
    <lineage>
        <taxon>Bacteria</taxon>
        <taxon>Pseudomonadati</taxon>
        <taxon>Pseudomonadota</taxon>
        <taxon>Alphaproteobacteria</taxon>
        <taxon>Sphingomonadales</taxon>
        <taxon>Sphingomonadaceae</taxon>
        <taxon>Novosphingobium</taxon>
    </lineage>
</organism>
<dbReference type="NCBIfam" id="TIGR00685">
    <property type="entry name" value="T6PP"/>
    <property type="match status" value="1"/>
</dbReference>
<dbReference type="Pfam" id="PF02358">
    <property type="entry name" value="Trehalose_PPase"/>
    <property type="match status" value="1"/>
</dbReference>
<comment type="catalytic activity">
    <reaction evidence="4">
        <text>alpha,alpha-trehalose 6-phosphate + H2O = alpha,alpha-trehalose + phosphate</text>
        <dbReference type="Rhea" id="RHEA:23420"/>
        <dbReference type="ChEBI" id="CHEBI:15377"/>
        <dbReference type="ChEBI" id="CHEBI:16551"/>
        <dbReference type="ChEBI" id="CHEBI:43474"/>
        <dbReference type="ChEBI" id="CHEBI:58429"/>
        <dbReference type="EC" id="3.1.3.12"/>
    </reaction>
</comment>
<dbReference type="EC" id="3.1.3.12" evidence="4"/>
<dbReference type="AlphaFoldDB" id="A0A7W6G7U1"/>
<dbReference type="InterPro" id="IPR023214">
    <property type="entry name" value="HAD_sf"/>
</dbReference>
<dbReference type="Gene3D" id="3.30.70.1020">
    <property type="entry name" value="Trehalose-6-phosphate phosphatase related protein, domain 2"/>
    <property type="match status" value="1"/>
</dbReference>
<comment type="caution">
    <text evidence="5">The sequence shown here is derived from an EMBL/GenBank/DDBJ whole genome shotgun (WGS) entry which is preliminary data.</text>
</comment>
<dbReference type="GO" id="GO:0004805">
    <property type="term" value="F:trehalose-phosphatase activity"/>
    <property type="evidence" value="ECO:0007669"/>
    <property type="project" value="UniProtKB-EC"/>
</dbReference>
<dbReference type="GO" id="GO:0005992">
    <property type="term" value="P:trehalose biosynthetic process"/>
    <property type="evidence" value="ECO:0007669"/>
    <property type="project" value="UniProtKB-UniPathway"/>
</dbReference>
<evidence type="ECO:0000256" key="4">
    <source>
        <dbReference type="RuleBase" id="RU361117"/>
    </source>
</evidence>
<dbReference type="InterPro" id="IPR003337">
    <property type="entry name" value="Trehalose_PPase"/>
</dbReference>
<dbReference type="InterPro" id="IPR006379">
    <property type="entry name" value="HAD-SF_hydro_IIB"/>
</dbReference>
<dbReference type="PANTHER" id="PTHR43768:SF3">
    <property type="entry name" value="TREHALOSE 6-PHOSPHATE PHOSPHATASE"/>
    <property type="match status" value="1"/>
</dbReference>
<comment type="cofactor">
    <cofactor evidence="4">
        <name>Mg(2+)</name>
        <dbReference type="ChEBI" id="CHEBI:18420"/>
    </cofactor>
</comment>
<dbReference type="PANTHER" id="PTHR43768">
    <property type="entry name" value="TREHALOSE 6-PHOSPHATE PHOSPHATASE"/>
    <property type="match status" value="1"/>
</dbReference>
<keyword evidence="3 4" id="KW-0378">Hydrolase</keyword>
<gene>
    <name evidence="5" type="ORF">GGR38_003632</name>
</gene>
<comment type="pathway">
    <text evidence="1 4">Glycan biosynthesis; trehalose biosynthesis.</text>
</comment>
<evidence type="ECO:0000256" key="3">
    <source>
        <dbReference type="ARBA" id="ARBA00022801"/>
    </source>
</evidence>
<comment type="function">
    <text evidence="4">Removes the phosphate from trehalose 6-phosphate to produce free trehalose.</text>
</comment>
<dbReference type="NCBIfam" id="TIGR01484">
    <property type="entry name" value="HAD-SF-IIB"/>
    <property type="match status" value="1"/>
</dbReference>
<sequence>MPTAPLSDLLAPPPSLPGGASLFLDFDGTLVDIAERPDEVVIPRGLPDLLLTMSARLQGRLALVSGRSIAQIDNLFGRAMHALAISGSHGCEFRWQDQLVHPVRPVAELEHAARKFDDFAFGHPGTLVEIKTYGVALHYRGDPACAPYAQQLAEHLAIESGLVVENGKMVVELRFGGCDKGTALRNMMACAPMIGGKPFYLGDDLTDESAFAAVNALDGVSVLVGPARVTKACFNLPGPAAVLAWMARPVS</sequence>